<gene>
    <name evidence="1" type="ORF">PS710_00644</name>
</gene>
<reference evidence="1 2" key="1">
    <citation type="submission" date="2019-09" db="EMBL/GenBank/DDBJ databases">
        <authorList>
            <person name="Chandra G."/>
            <person name="Truman W A."/>
        </authorList>
    </citation>
    <scope>NUCLEOTIDE SEQUENCE [LARGE SCALE GENOMIC DNA]</scope>
    <source>
        <strain evidence="1">PS710</strain>
    </source>
</reference>
<organism evidence="1 2">
    <name type="scientific">Pseudomonas fluorescens</name>
    <dbReference type="NCBI Taxonomy" id="294"/>
    <lineage>
        <taxon>Bacteria</taxon>
        <taxon>Pseudomonadati</taxon>
        <taxon>Pseudomonadota</taxon>
        <taxon>Gammaproteobacteria</taxon>
        <taxon>Pseudomonadales</taxon>
        <taxon>Pseudomonadaceae</taxon>
        <taxon>Pseudomonas</taxon>
    </lineage>
</organism>
<dbReference type="Proteomes" id="UP000381093">
    <property type="component" value="Unassembled WGS sequence"/>
</dbReference>
<proteinExistence type="predicted"/>
<evidence type="ECO:0000313" key="2">
    <source>
        <dbReference type="Proteomes" id="UP000381093"/>
    </source>
</evidence>
<accession>A0A5E7AEH3</accession>
<protein>
    <submittedName>
        <fullName evidence="1">Uncharacterized protein</fullName>
    </submittedName>
</protein>
<dbReference type="AlphaFoldDB" id="A0A5E7AEH3"/>
<evidence type="ECO:0000313" key="1">
    <source>
        <dbReference type="EMBL" id="VVN74351.1"/>
    </source>
</evidence>
<dbReference type="EMBL" id="CABVHW010000001">
    <property type="protein sequence ID" value="VVN74351.1"/>
    <property type="molecule type" value="Genomic_DNA"/>
</dbReference>
<sequence length="80" mass="8309">MCFRNGTKHVLPVHVAGATAVNGVMTGAARVDGDSVETLHAHTLLSARQVRKHGRTRVMVAGARQANGAVLAIGRGAELL</sequence>
<name>A0A5E7AEH3_PSEFL</name>